<evidence type="ECO:0000256" key="4">
    <source>
        <dbReference type="ARBA" id="ARBA00022692"/>
    </source>
</evidence>
<feature type="domain" description="Outer membrane protein beta-barrel" evidence="11">
    <location>
        <begin position="375"/>
        <end position="757"/>
    </location>
</feature>
<comment type="similarity">
    <text evidence="8">Belongs to the TonB-dependent receptor family.</text>
</comment>
<evidence type="ECO:0000256" key="6">
    <source>
        <dbReference type="ARBA" id="ARBA00023136"/>
    </source>
</evidence>
<keyword evidence="3 8" id="KW-1134">Transmembrane beta strand</keyword>
<dbReference type="Pfam" id="PF07715">
    <property type="entry name" value="Plug"/>
    <property type="match status" value="1"/>
</dbReference>
<dbReference type="Gene3D" id="2.60.40.1120">
    <property type="entry name" value="Carboxypeptidase-like, regulatory domain"/>
    <property type="match status" value="1"/>
</dbReference>
<evidence type="ECO:0000256" key="1">
    <source>
        <dbReference type="ARBA" id="ARBA00004571"/>
    </source>
</evidence>
<protein>
    <submittedName>
        <fullName evidence="12">TonB-dependent receptor</fullName>
    </submittedName>
</protein>
<dbReference type="Pfam" id="PF14905">
    <property type="entry name" value="OMP_b-brl_3"/>
    <property type="match status" value="1"/>
</dbReference>
<keyword evidence="2 8" id="KW-0813">Transport</keyword>
<evidence type="ECO:0000313" key="13">
    <source>
        <dbReference type="Proteomes" id="UP001337681"/>
    </source>
</evidence>
<dbReference type="PROSITE" id="PS52016">
    <property type="entry name" value="TONB_DEPENDENT_REC_3"/>
    <property type="match status" value="1"/>
</dbReference>
<keyword evidence="13" id="KW-1185">Reference proteome</keyword>
<dbReference type="PANTHER" id="PTHR30069">
    <property type="entry name" value="TONB-DEPENDENT OUTER MEMBRANE RECEPTOR"/>
    <property type="match status" value="1"/>
</dbReference>
<dbReference type="Gene3D" id="2.40.170.20">
    <property type="entry name" value="TonB-dependent receptor, beta-barrel domain"/>
    <property type="match status" value="1"/>
</dbReference>
<reference evidence="12 13" key="1">
    <citation type="submission" date="2024-01" db="EMBL/GenBank/DDBJ databases">
        <title>Pedobacter sp. nov., isolated from oil-contaminated soil.</title>
        <authorList>
            <person name="Le N.T.T."/>
        </authorList>
    </citation>
    <scope>NUCLEOTIDE SEQUENCE [LARGE SCALE GENOMIC DNA]</scope>
    <source>
        <strain evidence="12 13">VNH31</strain>
    </source>
</reference>
<dbReference type="EMBL" id="JAZDQU010000002">
    <property type="protein sequence ID" value="MEE1884997.1"/>
    <property type="molecule type" value="Genomic_DNA"/>
</dbReference>
<dbReference type="InterPro" id="IPR036942">
    <property type="entry name" value="Beta-barrel_TonB_sf"/>
</dbReference>
<dbReference type="InterPro" id="IPR039426">
    <property type="entry name" value="TonB-dep_rcpt-like"/>
</dbReference>
<comment type="caution">
    <text evidence="12">The sequence shown here is derived from an EMBL/GenBank/DDBJ whole genome shotgun (WGS) entry which is preliminary data.</text>
</comment>
<organism evidence="12 13">
    <name type="scientific">Pedobacter flavus</name>
    <dbReference type="NCBI Taxonomy" id="3113906"/>
    <lineage>
        <taxon>Bacteria</taxon>
        <taxon>Pseudomonadati</taxon>
        <taxon>Bacteroidota</taxon>
        <taxon>Sphingobacteriia</taxon>
        <taxon>Sphingobacteriales</taxon>
        <taxon>Sphingobacteriaceae</taxon>
        <taxon>Pedobacter</taxon>
    </lineage>
</organism>
<keyword evidence="5 9" id="KW-0732">Signal</keyword>
<dbReference type="SUPFAM" id="SSF56935">
    <property type="entry name" value="Porins"/>
    <property type="match status" value="1"/>
</dbReference>
<evidence type="ECO:0000259" key="11">
    <source>
        <dbReference type="Pfam" id="PF14905"/>
    </source>
</evidence>
<evidence type="ECO:0000256" key="9">
    <source>
        <dbReference type="SAM" id="SignalP"/>
    </source>
</evidence>
<feature type="signal peptide" evidence="9">
    <location>
        <begin position="1"/>
        <end position="20"/>
    </location>
</feature>
<evidence type="ECO:0000313" key="12">
    <source>
        <dbReference type="EMBL" id="MEE1884997.1"/>
    </source>
</evidence>
<comment type="subcellular location">
    <subcellularLocation>
        <location evidence="1 8">Cell outer membrane</location>
        <topology evidence="1 8">Multi-pass membrane protein</topology>
    </subcellularLocation>
</comment>
<dbReference type="InterPro" id="IPR041700">
    <property type="entry name" value="OMP_b-brl_3"/>
</dbReference>
<keyword evidence="12" id="KW-0675">Receptor</keyword>
<evidence type="ECO:0000259" key="10">
    <source>
        <dbReference type="Pfam" id="PF07715"/>
    </source>
</evidence>
<feature type="chain" id="PRO_5047141780" evidence="9">
    <location>
        <begin position="21"/>
        <end position="789"/>
    </location>
</feature>
<dbReference type="Proteomes" id="UP001337681">
    <property type="component" value="Unassembled WGS sequence"/>
</dbReference>
<proteinExistence type="inferred from homology"/>
<feature type="domain" description="TonB-dependent receptor plug" evidence="10">
    <location>
        <begin position="147"/>
        <end position="226"/>
    </location>
</feature>
<dbReference type="PANTHER" id="PTHR30069:SF29">
    <property type="entry name" value="HEMOGLOBIN AND HEMOGLOBIN-HAPTOGLOBIN-BINDING PROTEIN 1-RELATED"/>
    <property type="match status" value="1"/>
</dbReference>
<dbReference type="InterPro" id="IPR012910">
    <property type="entry name" value="Plug_dom"/>
</dbReference>
<evidence type="ECO:0000256" key="5">
    <source>
        <dbReference type="ARBA" id="ARBA00022729"/>
    </source>
</evidence>
<accession>A0ABU7H116</accession>
<evidence type="ECO:0000256" key="3">
    <source>
        <dbReference type="ARBA" id="ARBA00022452"/>
    </source>
</evidence>
<dbReference type="Gene3D" id="2.170.130.10">
    <property type="entry name" value="TonB-dependent receptor, plug domain"/>
    <property type="match status" value="1"/>
</dbReference>
<name>A0ABU7H116_9SPHI</name>
<gene>
    <name evidence="12" type="ORF">VRU49_06125</name>
</gene>
<dbReference type="Pfam" id="PF13620">
    <property type="entry name" value="CarboxypepD_reg"/>
    <property type="match status" value="1"/>
</dbReference>
<dbReference type="InterPro" id="IPR008969">
    <property type="entry name" value="CarboxyPept-like_regulatory"/>
</dbReference>
<dbReference type="SUPFAM" id="SSF49464">
    <property type="entry name" value="Carboxypeptidase regulatory domain-like"/>
    <property type="match status" value="1"/>
</dbReference>
<evidence type="ECO:0000256" key="7">
    <source>
        <dbReference type="ARBA" id="ARBA00023237"/>
    </source>
</evidence>
<keyword evidence="7 8" id="KW-0998">Cell outer membrane</keyword>
<keyword evidence="4 8" id="KW-0812">Transmembrane</keyword>
<sequence>MKRLLLFTLFIFTVIFGANAQNAVVGRISATVIDSLTKQPVEYAVVALYPKDKTQSINGGVTDEKGKFTLQNVAPGEYRVVVGFMGYKSKTIVAITTGAKLDLNLGNVELLSTETKIESVEFVGTKPLVENKIDKLVYNAEQDITNVGGDASDVMRKVPMLTVDADGNIQLRGSSAVRVLINGKPSGTMANSVADALKMIPADEIKNVEVITSPSAKYDSEGAGGIINIITKKKTAEGINGSATVSTGTRQNNGNFSLNGKKGRLGVTSNLGVMYSIPQDTRIILENITTTSNITQNGLNRANRWGLNGGVGVDYDFNKYHNFSTNVRLNKFLMSTDGSFQSTTVLNGISTAFTRITDNETPINNLDWSADYRLTTDKQGEEFSISGQASFGRNTNRFTSSVVQPGVPTFSTIGDNTGKNNEYTVQTDYVLPIGAKMKFETGLKGIFRDIMSKYQNTNQDFDYSQNVASAYVVFTAPITEKITANAGLRTEYTDIKGLSGNSVSYKNDYFNLFPSVVLSRAFSPFTMLKVSYNKRMQRPSLFYLNPFLNDSDPQNQLQGNPNLAPEISDNIELGYSTFIKGTVINASVFYRNTKAIIEQYYFPAQKLTTYLNLGKSESYGMNVFASYSPIKNWNLITNIGVNSYEVKDPLTNKSSGTHLNYNIMGRTSLILKKGWNTEAFMVLNSTRRTFQGESGGIKIYGAALKKEIWNKMGSVGINVLNPFGRDLHIVNRNSGTNFVQNMDIYFPIRSFGVNFSYKFGKLKFAENKGKIKNDDLKAGEQQQGGMGGI</sequence>
<dbReference type="RefSeq" id="WP_330145918.1">
    <property type="nucleotide sequence ID" value="NZ_JAZDQU010000002.1"/>
</dbReference>
<evidence type="ECO:0000256" key="8">
    <source>
        <dbReference type="PROSITE-ProRule" id="PRU01360"/>
    </source>
</evidence>
<dbReference type="InterPro" id="IPR037066">
    <property type="entry name" value="Plug_dom_sf"/>
</dbReference>
<evidence type="ECO:0000256" key="2">
    <source>
        <dbReference type="ARBA" id="ARBA00022448"/>
    </source>
</evidence>
<keyword evidence="6 8" id="KW-0472">Membrane</keyword>